<keyword evidence="5" id="KW-1185">Reference proteome</keyword>
<keyword evidence="3" id="KW-0812">Transmembrane</keyword>
<comment type="caution">
    <text evidence="4">The sequence shown here is derived from an EMBL/GenBank/DDBJ whole genome shotgun (WGS) entry which is preliminary data.</text>
</comment>
<keyword evidence="1" id="KW-0175">Coiled coil</keyword>
<keyword evidence="3" id="KW-1133">Transmembrane helix</keyword>
<accession>A0A445CW60</accession>
<feature type="region of interest" description="Disordered" evidence="2">
    <location>
        <begin position="1"/>
        <end position="20"/>
    </location>
</feature>
<feature type="transmembrane region" description="Helical" evidence="3">
    <location>
        <begin position="144"/>
        <end position="168"/>
    </location>
</feature>
<proteinExistence type="predicted"/>
<feature type="coiled-coil region" evidence="1">
    <location>
        <begin position="108"/>
        <end position="135"/>
    </location>
</feature>
<gene>
    <name evidence="4" type="ORF">Ahy_A06g030422</name>
</gene>
<evidence type="ECO:0000313" key="5">
    <source>
        <dbReference type="Proteomes" id="UP000289738"/>
    </source>
</evidence>
<dbReference type="EMBL" id="SDMP01000006">
    <property type="protein sequence ID" value="RYR55175.1"/>
    <property type="molecule type" value="Genomic_DNA"/>
</dbReference>
<evidence type="ECO:0000313" key="4">
    <source>
        <dbReference type="EMBL" id="RYR55175.1"/>
    </source>
</evidence>
<sequence>MTPSKGSLSPSNRHGGRLGGGHSCSGIGDDDIGNLSKVEISKEQHTKCLCELMKIRCDEQEKLSHCKFDAWVDKIFDIKLKNDDSVKNVAMSGGEIVANISPMYDTNNAGLEHKLMELQNRIDLLEIQKNVVSKAEGKSKCTNIVLVIMFFAALVLILSVTIAIFLIFTTTIGKISSTGSPRI</sequence>
<name>A0A445CW60_ARAHY</name>
<evidence type="ECO:0000256" key="1">
    <source>
        <dbReference type="SAM" id="Coils"/>
    </source>
</evidence>
<organism evidence="4 5">
    <name type="scientific">Arachis hypogaea</name>
    <name type="common">Peanut</name>
    <dbReference type="NCBI Taxonomy" id="3818"/>
    <lineage>
        <taxon>Eukaryota</taxon>
        <taxon>Viridiplantae</taxon>
        <taxon>Streptophyta</taxon>
        <taxon>Embryophyta</taxon>
        <taxon>Tracheophyta</taxon>
        <taxon>Spermatophyta</taxon>
        <taxon>Magnoliopsida</taxon>
        <taxon>eudicotyledons</taxon>
        <taxon>Gunneridae</taxon>
        <taxon>Pentapetalae</taxon>
        <taxon>rosids</taxon>
        <taxon>fabids</taxon>
        <taxon>Fabales</taxon>
        <taxon>Fabaceae</taxon>
        <taxon>Papilionoideae</taxon>
        <taxon>50 kb inversion clade</taxon>
        <taxon>dalbergioids sensu lato</taxon>
        <taxon>Dalbergieae</taxon>
        <taxon>Pterocarpus clade</taxon>
        <taxon>Arachis</taxon>
    </lineage>
</organism>
<feature type="compositionally biased region" description="Polar residues" evidence="2">
    <location>
        <begin position="1"/>
        <end position="12"/>
    </location>
</feature>
<protein>
    <submittedName>
        <fullName evidence="4">Uncharacterized protein</fullName>
    </submittedName>
</protein>
<dbReference type="Proteomes" id="UP000289738">
    <property type="component" value="Chromosome A06"/>
</dbReference>
<dbReference type="AlphaFoldDB" id="A0A445CW60"/>
<keyword evidence="3" id="KW-0472">Membrane</keyword>
<evidence type="ECO:0000256" key="3">
    <source>
        <dbReference type="SAM" id="Phobius"/>
    </source>
</evidence>
<evidence type="ECO:0000256" key="2">
    <source>
        <dbReference type="SAM" id="MobiDB-lite"/>
    </source>
</evidence>
<reference evidence="4 5" key="1">
    <citation type="submission" date="2019-01" db="EMBL/GenBank/DDBJ databases">
        <title>Sequencing of cultivated peanut Arachis hypogaea provides insights into genome evolution and oil improvement.</title>
        <authorList>
            <person name="Chen X."/>
        </authorList>
    </citation>
    <scope>NUCLEOTIDE SEQUENCE [LARGE SCALE GENOMIC DNA]</scope>
    <source>
        <strain evidence="5">cv. Fuhuasheng</strain>
        <tissue evidence="4">Leaves</tissue>
    </source>
</reference>